<comment type="function">
    <text evidence="10">Involved in inositol deacylation of GPI-anchored proteins which plays important roles in the quality control and ER-associated degradation of GPI-anchored proteins.</text>
</comment>
<evidence type="ECO:0000256" key="1">
    <source>
        <dbReference type="ARBA" id="ARBA00004477"/>
    </source>
</evidence>
<dbReference type="Pfam" id="PF25141">
    <property type="entry name" value="PGAP1_2nd"/>
    <property type="match status" value="1"/>
</dbReference>
<keyword evidence="3 10" id="KW-0813">Transport</keyword>
<evidence type="ECO:0000256" key="9">
    <source>
        <dbReference type="ARBA" id="ARBA00023136"/>
    </source>
</evidence>
<evidence type="ECO:0000256" key="7">
    <source>
        <dbReference type="ARBA" id="ARBA00022927"/>
    </source>
</evidence>
<accession>A0A1E3QPM7</accession>
<dbReference type="InterPro" id="IPR012908">
    <property type="entry name" value="PGAP1-ab_dom-like"/>
</dbReference>
<dbReference type="InterPro" id="IPR039529">
    <property type="entry name" value="PGAP1/BST1"/>
</dbReference>
<evidence type="ECO:0000313" key="14">
    <source>
        <dbReference type="Proteomes" id="UP000094336"/>
    </source>
</evidence>
<reference evidence="14" key="1">
    <citation type="submission" date="2016-05" db="EMBL/GenBank/DDBJ databases">
        <title>Comparative genomics of biotechnologically important yeasts.</title>
        <authorList>
            <consortium name="DOE Joint Genome Institute"/>
            <person name="Riley R."/>
            <person name="Haridas S."/>
            <person name="Wolfe K.H."/>
            <person name="Lopes M.R."/>
            <person name="Hittinger C.T."/>
            <person name="Goker M."/>
            <person name="Salamov A."/>
            <person name="Wisecaver J."/>
            <person name="Long T.M."/>
            <person name="Aerts A.L."/>
            <person name="Barry K."/>
            <person name="Choi C."/>
            <person name="Clum A."/>
            <person name="Coughlan A.Y."/>
            <person name="Deshpande S."/>
            <person name="Douglass A.P."/>
            <person name="Hanson S.J."/>
            <person name="Klenk H.-P."/>
            <person name="Labutti K."/>
            <person name="Lapidus A."/>
            <person name="Lindquist E."/>
            <person name="Lipzen A."/>
            <person name="Meier-Kolthoff J.P."/>
            <person name="Ohm R.A."/>
            <person name="Otillar R.P."/>
            <person name="Pangilinan J."/>
            <person name="Peng Y."/>
            <person name="Rokas A."/>
            <person name="Rosa C.A."/>
            <person name="Scheuner C."/>
            <person name="Sibirny A.A."/>
            <person name="Slot J.C."/>
            <person name="Stielow J.B."/>
            <person name="Sun H."/>
            <person name="Kurtzman C.P."/>
            <person name="Blackwell M."/>
            <person name="Grigoriev I.V."/>
            <person name="Jeffries T.W."/>
        </authorList>
    </citation>
    <scope>NUCLEOTIDE SEQUENCE [LARGE SCALE GENOMIC DNA]</scope>
    <source>
        <strain evidence="14">NRRL Y-12698</strain>
    </source>
</reference>
<feature type="transmembrane region" description="Helical" evidence="10">
    <location>
        <begin position="898"/>
        <end position="920"/>
    </location>
</feature>
<dbReference type="PANTHER" id="PTHR15495">
    <property type="entry name" value="NEGATIVE REGULATOR OF VESICLE FORMATION-RELATED"/>
    <property type="match status" value="1"/>
</dbReference>
<sequence length="1072" mass="119297">MAKPLKFAKRTRSVFYSLSGLGLTLLLLIAYVYSSEHEAHSSDAPGCRGIGMYPSYARIKAFDKTHTRFASKYSLYLYREQGKDRIPNELNTENYLNGVPVLFIPGNAGTYKQGRSLAAEASYLYYDTYEPRKDDPSLNQNARNMDFFMTHFNEDFTAFHGRTLLDQATYVNDAIGFILSLYNTTENAPKSVIVVGHSMGGIVSRVIFSLPNYVEESVNTVITLASPHAASPLTFDGDLTKIYSATDKFWRYGYSNESAGPESESVRMVACQRLANVSLISVTGGILDTILPADYTSLANLVPPSNGFTVFTTGIPGVWSPIDHLAIVWCDQLRKKLVAAMMEIVDYRSPQRTYPLSTRMKVMRRHLMSGFEDYASQDYAAFSGNGTPEFAVKLRLDNSHISAASPGERVLRTPSSKLSARGTSPKMNLFHIPSDGSKFEFSMLSSIPIQDVNSLASGRGISVLLCRNGDSLALSNLPFLDFTKATTQKYVELECIDVSSDAHSVPRSLGDAVLLADSSIGGAFSPFNAFQFNSSIVSSYDVVVVAESPNQESWDASDFLIAELALEKSCHIDTGKGSLVSLMAYGADVSLPTGRPLAVNIEVPGAWSSLLAYSIEFRNLKPSENGEAALFEPTVRQWIPDTHETKWHIALRRNNTRPVSIHGVSPFVAFESKSNLNSLNLQLWSDAISDESPIDVYVSVDWWNSLRLLVLRFRLVIGAFPVGIVGMVLMFQFSEFNRNDSFPTFGEGLLKICESFVLVPTLLLLSVATPLCSIAAIQKLVCYFNVARWLDINEVAYTTHLSGYHLNTLFLGIQERPLFFLGPLCYIVSLGIVAALYHLILVVCAGFVCLWVAVYKTLSRFYPVENIGAAYGDTKPISHSPRRMIGTFLLLAAVPFYIPYQLAYIVCCVLQIVLTLRVAFNASQILVSKPEHGTYQNFLHYNISLLMLMLLVLPVNVPVLIVWLHNLSVRWSTPFTSHHNFMAIMPIVVMVEKHMTQSFMSKASARLPSVITQTVLAYMVFFAFTFGVRHAFWLHHLFNFFSGWMLVLLYTNNFNFSAVPEAKCNENQSKLH</sequence>
<evidence type="ECO:0000256" key="2">
    <source>
        <dbReference type="ARBA" id="ARBA00006931"/>
    </source>
</evidence>
<dbReference type="Pfam" id="PF07819">
    <property type="entry name" value="PGAP1"/>
    <property type="match status" value="1"/>
</dbReference>
<evidence type="ECO:0000256" key="3">
    <source>
        <dbReference type="ARBA" id="ARBA00022448"/>
    </source>
</evidence>
<dbReference type="STRING" id="984486.A0A1E3QPM7"/>
<dbReference type="GO" id="GO:0050185">
    <property type="term" value="F:phosphatidylinositol deacylase activity"/>
    <property type="evidence" value="ECO:0007669"/>
    <property type="project" value="EnsemblFungi"/>
</dbReference>
<dbReference type="GO" id="GO:0005789">
    <property type="term" value="C:endoplasmic reticulum membrane"/>
    <property type="evidence" value="ECO:0007669"/>
    <property type="project" value="UniProtKB-SubCell"/>
</dbReference>
<protein>
    <recommendedName>
        <fullName evidence="10">GPI inositol-deacylase</fullName>
        <ecNumber evidence="10">3.1.-.-</ecNumber>
    </recommendedName>
</protein>
<keyword evidence="6 10" id="KW-0256">Endoplasmic reticulum</keyword>
<name>A0A1E3QPM7_9ASCO</name>
<keyword evidence="5 10" id="KW-0378">Hydrolase</keyword>
<dbReference type="PANTHER" id="PTHR15495:SF7">
    <property type="entry name" value="GPI INOSITOL-DEACYLASE"/>
    <property type="match status" value="1"/>
</dbReference>
<comment type="similarity">
    <text evidence="2 10">Belongs to the GPI inositol-deacylase family.</text>
</comment>
<dbReference type="InterPro" id="IPR056824">
    <property type="entry name" value="PGAP1_TMD"/>
</dbReference>
<dbReference type="GO" id="GO:0006888">
    <property type="term" value="P:endoplasmic reticulum to Golgi vesicle-mediated transport"/>
    <property type="evidence" value="ECO:0007669"/>
    <property type="project" value="EnsemblFungi"/>
</dbReference>
<feature type="transmembrane region" description="Helical" evidence="10">
    <location>
        <begin position="1003"/>
        <end position="1026"/>
    </location>
</feature>
<dbReference type="Pfam" id="PF25140">
    <property type="entry name" value="PGAP1_TMD"/>
    <property type="match status" value="1"/>
</dbReference>
<gene>
    <name evidence="13" type="ORF">BABINDRAFT_162094</name>
</gene>
<evidence type="ECO:0000256" key="10">
    <source>
        <dbReference type="RuleBase" id="RU365011"/>
    </source>
</evidence>
<dbReference type="EC" id="3.1.-.-" evidence="10"/>
<dbReference type="OrthoDB" id="348976at2759"/>
<feature type="domain" description="GPI inositol-deacylase transmembrane" evidence="12">
    <location>
        <begin position="717"/>
        <end position="1048"/>
    </location>
</feature>
<dbReference type="GO" id="GO:0015031">
    <property type="term" value="P:protein transport"/>
    <property type="evidence" value="ECO:0007669"/>
    <property type="project" value="UniProtKB-KW"/>
</dbReference>
<dbReference type="GO" id="GO:0036503">
    <property type="term" value="P:ERAD pathway"/>
    <property type="evidence" value="ECO:0007669"/>
    <property type="project" value="EnsemblFungi"/>
</dbReference>
<dbReference type="Proteomes" id="UP000094336">
    <property type="component" value="Unassembled WGS sequence"/>
</dbReference>
<dbReference type="GO" id="GO:0006505">
    <property type="term" value="P:GPI anchor metabolic process"/>
    <property type="evidence" value="ECO:0007669"/>
    <property type="project" value="EnsemblFungi"/>
</dbReference>
<evidence type="ECO:0000259" key="11">
    <source>
        <dbReference type="Pfam" id="PF07819"/>
    </source>
</evidence>
<dbReference type="Gene3D" id="3.40.50.1820">
    <property type="entry name" value="alpha/beta hydrolase"/>
    <property type="match status" value="1"/>
</dbReference>
<dbReference type="AlphaFoldDB" id="A0A1E3QPM7"/>
<evidence type="ECO:0000256" key="8">
    <source>
        <dbReference type="ARBA" id="ARBA00022989"/>
    </source>
</evidence>
<dbReference type="GO" id="GO:0006621">
    <property type="term" value="P:protein retention in ER lumen"/>
    <property type="evidence" value="ECO:0007669"/>
    <property type="project" value="EnsemblFungi"/>
</dbReference>
<evidence type="ECO:0000313" key="13">
    <source>
        <dbReference type="EMBL" id="ODQ79022.1"/>
    </source>
</evidence>
<proteinExistence type="inferred from homology"/>
<feature type="transmembrane region" description="Helical" evidence="10">
    <location>
        <begin position="941"/>
        <end position="965"/>
    </location>
</feature>
<feature type="transmembrane region" description="Helical" evidence="10">
    <location>
        <begin position="755"/>
        <end position="777"/>
    </location>
</feature>
<feature type="domain" description="GPI inositol-deacylase PGAP1-like alpha/beta" evidence="11">
    <location>
        <begin position="96"/>
        <end position="343"/>
    </location>
</feature>
<feature type="transmembrane region" description="Helical" evidence="10">
    <location>
        <begin position="715"/>
        <end position="734"/>
    </location>
</feature>
<dbReference type="InterPro" id="IPR029058">
    <property type="entry name" value="AB_hydrolase_fold"/>
</dbReference>
<keyword evidence="7 10" id="KW-0653">Protein transport</keyword>
<evidence type="ECO:0000256" key="5">
    <source>
        <dbReference type="ARBA" id="ARBA00022801"/>
    </source>
</evidence>
<evidence type="ECO:0000256" key="6">
    <source>
        <dbReference type="ARBA" id="ARBA00022824"/>
    </source>
</evidence>
<evidence type="ECO:0000256" key="4">
    <source>
        <dbReference type="ARBA" id="ARBA00022692"/>
    </source>
</evidence>
<dbReference type="EMBL" id="KV454433">
    <property type="protein sequence ID" value="ODQ79022.1"/>
    <property type="molecule type" value="Genomic_DNA"/>
</dbReference>
<feature type="transmembrane region" description="Helical" evidence="10">
    <location>
        <begin position="825"/>
        <end position="854"/>
    </location>
</feature>
<feature type="transmembrane region" description="Helical" evidence="10">
    <location>
        <begin position="1032"/>
        <end position="1050"/>
    </location>
</feature>
<comment type="subcellular location">
    <subcellularLocation>
        <location evidence="1">Endoplasmic reticulum membrane</location>
        <topology evidence="1">Multi-pass membrane protein</topology>
    </subcellularLocation>
</comment>
<dbReference type="RefSeq" id="XP_018984350.1">
    <property type="nucleotide sequence ID" value="XM_019129171.1"/>
</dbReference>
<organism evidence="13 14">
    <name type="scientific">Babjeviella inositovora NRRL Y-12698</name>
    <dbReference type="NCBI Taxonomy" id="984486"/>
    <lineage>
        <taxon>Eukaryota</taxon>
        <taxon>Fungi</taxon>
        <taxon>Dikarya</taxon>
        <taxon>Ascomycota</taxon>
        <taxon>Saccharomycotina</taxon>
        <taxon>Pichiomycetes</taxon>
        <taxon>Serinales incertae sedis</taxon>
        <taxon>Babjeviella</taxon>
    </lineage>
</organism>
<keyword evidence="14" id="KW-1185">Reference proteome</keyword>
<dbReference type="GO" id="GO:0016050">
    <property type="term" value="P:vesicle organization"/>
    <property type="evidence" value="ECO:0007669"/>
    <property type="project" value="EnsemblFungi"/>
</dbReference>
<dbReference type="SUPFAM" id="SSF53474">
    <property type="entry name" value="alpha/beta-Hydrolases"/>
    <property type="match status" value="1"/>
</dbReference>
<dbReference type="GeneID" id="30147024"/>
<keyword evidence="8 10" id="KW-1133">Transmembrane helix</keyword>
<keyword evidence="9 10" id="KW-0472">Membrane</keyword>
<dbReference type="GO" id="GO:0034368">
    <property type="term" value="P:protein-lipid complex remodeling"/>
    <property type="evidence" value="ECO:0007669"/>
    <property type="project" value="EnsemblFungi"/>
</dbReference>
<keyword evidence="4 10" id="KW-0812">Transmembrane</keyword>
<evidence type="ECO:0000259" key="12">
    <source>
        <dbReference type="Pfam" id="PF25140"/>
    </source>
</evidence>